<dbReference type="Proteomes" id="UP000030765">
    <property type="component" value="Unassembled WGS sequence"/>
</dbReference>
<reference evidence="1 3" key="1">
    <citation type="journal article" date="2014" name="BMC Genomics">
        <title>Genome sequence of Anopheles sinensis provides insight into genetics basis of mosquito competence for malaria parasites.</title>
        <authorList>
            <person name="Zhou D."/>
            <person name="Zhang D."/>
            <person name="Ding G."/>
            <person name="Shi L."/>
            <person name="Hou Q."/>
            <person name="Ye Y."/>
            <person name="Xu Y."/>
            <person name="Zhou H."/>
            <person name="Xiong C."/>
            <person name="Li S."/>
            <person name="Yu J."/>
            <person name="Hong S."/>
            <person name="Yu X."/>
            <person name="Zou P."/>
            <person name="Chen C."/>
            <person name="Chang X."/>
            <person name="Wang W."/>
            <person name="Lv Y."/>
            <person name="Sun Y."/>
            <person name="Ma L."/>
            <person name="Shen B."/>
            <person name="Zhu C."/>
        </authorList>
    </citation>
    <scope>NUCLEOTIDE SEQUENCE [LARGE SCALE GENOMIC DNA]</scope>
</reference>
<dbReference type="EMBL" id="ATLV01015534">
    <property type="status" value="NOT_ANNOTATED_CDS"/>
    <property type="molecule type" value="Genomic_DNA"/>
</dbReference>
<evidence type="ECO:0000313" key="3">
    <source>
        <dbReference type="Proteomes" id="UP000030765"/>
    </source>
</evidence>
<accession>A0A084VR88</accession>
<reference evidence="2" key="2">
    <citation type="submission" date="2020-05" db="UniProtKB">
        <authorList>
            <consortium name="EnsemblMetazoa"/>
        </authorList>
    </citation>
    <scope>IDENTIFICATION</scope>
</reference>
<evidence type="ECO:0000313" key="1">
    <source>
        <dbReference type="EMBL" id="KFB40482.1"/>
    </source>
</evidence>
<dbReference type="EnsemblMetazoa" id="ASIC007969-RA">
    <property type="protein sequence ID" value="ASIC007969-PA"/>
    <property type="gene ID" value="ASIC007969"/>
</dbReference>
<dbReference type="AlphaFoldDB" id="A0A084VR88"/>
<dbReference type="VEuPathDB" id="VectorBase:ASIC007969"/>
<sequence length="98" mass="10915">MRGGSNSADLDRQQRRMQNVHRVRFVSRCSWGVCVGKNFMYSRARSTGVGPSCAQGARYVTLHIPLGDSGRDLVPEDFVAGGICSVRQLMQLKEQQQD</sequence>
<dbReference type="EMBL" id="KE525019">
    <property type="protein sequence ID" value="KFB40482.1"/>
    <property type="molecule type" value="Genomic_DNA"/>
</dbReference>
<organism evidence="1">
    <name type="scientific">Anopheles sinensis</name>
    <name type="common">Mosquito</name>
    <dbReference type="NCBI Taxonomy" id="74873"/>
    <lineage>
        <taxon>Eukaryota</taxon>
        <taxon>Metazoa</taxon>
        <taxon>Ecdysozoa</taxon>
        <taxon>Arthropoda</taxon>
        <taxon>Hexapoda</taxon>
        <taxon>Insecta</taxon>
        <taxon>Pterygota</taxon>
        <taxon>Neoptera</taxon>
        <taxon>Endopterygota</taxon>
        <taxon>Diptera</taxon>
        <taxon>Nematocera</taxon>
        <taxon>Culicoidea</taxon>
        <taxon>Culicidae</taxon>
        <taxon>Anophelinae</taxon>
        <taxon>Anopheles</taxon>
    </lineage>
</organism>
<name>A0A084VR88_ANOSI</name>
<keyword evidence="3" id="KW-1185">Reference proteome</keyword>
<evidence type="ECO:0000313" key="2">
    <source>
        <dbReference type="EnsemblMetazoa" id="ASIC007969-PA"/>
    </source>
</evidence>
<protein>
    <submittedName>
        <fullName evidence="1 2">NADH dehydrogenase</fullName>
    </submittedName>
</protein>
<gene>
    <name evidence="1" type="ORF">ZHAS_00007969</name>
</gene>
<proteinExistence type="predicted"/>